<dbReference type="InterPro" id="IPR001098">
    <property type="entry name" value="DNA-dir_DNA_pol_A_palm_dom"/>
</dbReference>
<dbReference type="InterPro" id="IPR012337">
    <property type="entry name" value="RNaseH-like_sf"/>
</dbReference>
<evidence type="ECO:0000259" key="1">
    <source>
        <dbReference type="SMART" id="SM00482"/>
    </source>
</evidence>
<proteinExistence type="predicted"/>
<dbReference type="GO" id="GO:0003887">
    <property type="term" value="F:DNA-directed DNA polymerase activity"/>
    <property type="evidence" value="ECO:0007669"/>
    <property type="project" value="InterPro"/>
</dbReference>
<gene>
    <name evidence="2" type="ORF">LCGC14_1187950</name>
</gene>
<dbReference type="Gene3D" id="1.10.150.20">
    <property type="entry name" value="5' to 3' exonuclease, C-terminal subdomain"/>
    <property type="match status" value="1"/>
</dbReference>
<sequence>MNQVQQILSDIGWPTDVLTIDFETYFDTEYTLKKMGITQYVADSRFEFTGLGLQINDEQPRFVPGSRVEATIDRLVNRFGVLFAGCTTVAKNNKFDMLILAEKFGIYPEYPLDIEDLSRYYDSRMSQKLKDLAKMFKLQPKGDTMQFKGLHDKDMSPEQRRAMREYCLGDIKNEVALLEILLPNLNNPGVELDLARHTLNLYLKPILNLDIPQAVQIAVRMETALSEDLRKVAWVLKHRTKLKPNIPKILRAKKMFPVLLQDCLDAVGECERVPMKKGKNNMIPATAKDDPAFRLLLVHKDDKVRNLCRAKSACSSWALHQKKVQRMIIEAECCNGKLRIPFKYHGAHTGRWSGTGGWNPLNLGGKGRGNPIHPLIGQVRNTLVAPDGYMLVVVDSAQIEARELAWVAHQEDLIRGFANGEDIYSAFAEKLFQAKVWKPSEKESETPEGKEAGIRRGFGKDAILGCGYGMGTDTFYERCRQNDSLRVLFDDGTYDRNFIDRLIKTYRTRYTDITAFWTEINRCFRLPTKYSNQQTVYKISETAGLTFNRSGSTTRMLLPSGRVMDYRNAIVSPKNDRIKYRYGGLWGGAITENLIQAMCRCLLGGWLLECERRGIHIVLHTYDELVGCVPENEAEDTYKEMVEIMCVGPDWAEGLPLDADGFISKRYKK</sequence>
<dbReference type="SUPFAM" id="SSF56672">
    <property type="entry name" value="DNA/RNA polymerases"/>
    <property type="match status" value="1"/>
</dbReference>
<reference evidence="2" key="1">
    <citation type="journal article" date="2015" name="Nature">
        <title>Complex archaea that bridge the gap between prokaryotes and eukaryotes.</title>
        <authorList>
            <person name="Spang A."/>
            <person name="Saw J.H."/>
            <person name="Jorgensen S.L."/>
            <person name="Zaremba-Niedzwiedzka K."/>
            <person name="Martijn J."/>
            <person name="Lind A.E."/>
            <person name="van Eijk R."/>
            <person name="Schleper C."/>
            <person name="Guy L."/>
            <person name="Ettema T.J."/>
        </authorList>
    </citation>
    <scope>NUCLEOTIDE SEQUENCE</scope>
</reference>
<dbReference type="Gene3D" id="3.30.70.370">
    <property type="match status" value="1"/>
</dbReference>
<dbReference type="InterPro" id="IPR043502">
    <property type="entry name" value="DNA/RNA_pol_sf"/>
</dbReference>
<dbReference type="SMART" id="SM00482">
    <property type="entry name" value="POLAc"/>
    <property type="match status" value="1"/>
</dbReference>
<dbReference type="Pfam" id="PF00476">
    <property type="entry name" value="DNA_pol_A"/>
    <property type="match status" value="1"/>
</dbReference>
<name>A0A0F9P302_9ZZZZ</name>
<dbReference type="EMBL" id="LAZR01006005">
    <property type="protein sequence ID" value="KKM95465.1"/>
    <property type="molecule type" value="Genomic_DNA"/>
</dbReference>
<organism evidence="2">
    <name type="scientific">marine sediment metagenome</name>
    <dbReference type="NCBI Taxonomy" id="412755"/>
    <lineage>
        <taxon>unclassified sequences</taxon>
        <taxon>metagenomes</taxon>
        <taxon>ecological metagenomes</taxon>
    </lineage>
</organism>
<comment type="caution">
    <text evidence="2">The sequence shown here is derived from an EMBL/GenBank/DDBJ whole genome shotgun (WGS) entry which is preliminary data.</text>
</comment>
<dbReference type="SUPFAM" id="SSF53098">
    <property type="entry name" value="Ribonuclease H-like"/>
    <property type="match status" value="1"/>
</dbReference>
<protein>
    <recommendedName>
        <fullName evidence="1">DNA-directed DNA polymerase family A palm domain-containing protein</fullName>
    </recommendedName>
</protein>
<accession>A0A0F9P302</accession>
<dbReference type="AlphaFoldDB" id="A0A0F9P302"/>
<evidence type="ECO:0000313" key="2">
    <source>
        <dbReference type="EMBL" id="KKM95465.1"/>
    </source>
</evidence>
<dbReference type="GO" id="GO:0006260">
    <property type="term" value="P:DNA replication"/>
    <property type="evidence" value="ECO:0007669"/>
    <property type="project" value="InterPro"/>
</dbReference>
<feature type="domain" description="DNA-directed DNA polymerase family A palm" evidence="1">
    <location>
        <begin position="378"/>
        <end position="633"/>
    </location>
</feature>
<dbReference type="GO" id="GO:0003677">
    <property type="term" value="F:DNA binding"/>
    <property type="evidence" value="ECO:0007669"/>
    <property type="project" value="InterPro"/>
</dbReference>